<evidence type="ECO:0000313" key="8">
    <source>
        <dbReference type="EMBL" id="KAA2380952.1"/>
    </source>
</evidence>
<evidence type="ECO:0000256" key="3">
    <source>
        <dbReference type="ARBA" id="ARBA00022723"/>
    </source>
</evidence>
<evidence type="ECO:0000256" key="2">
    <source>
        <dbReference type="ARBA" id="ARBA00022691"/>
    </source>
</evidence>
<organism evidence="8 9">
    <name type="scientific">Alistipes onderdonkii</name>
    <dbReference type="NCBI Taxonomy" id="328813"/>
    <lineage>
        <taxon>Bacteria</taxon>
        <taxon>Pseudomonadati</taxon>
        <taxon>Bacteroidota</taxon>
        <taxon>Bacteroidia</taxon>
        <taxon>Bacteroidales</taxon>
        <taxon>Rikenellaceae</taxon>
        <taxon>Alistipes</taxon>
    </lineage>
</organism>
<dbReference type="PANTHER" id="PTHR43273:SF3">
    <property type="entry name" value="ANAEROBIC SULFATASE-MATURATING ENZYME HOMOLOG ASLB-RELATED"/>
    <property type="match status" value="1"/>
</dbReference>
<dbReference type="GO" id="GO:0016491">
    <property type="term" value="F:oxidoreductase activity"/>
    <property type="evidence" value="ECO:0007669"/>
    <property type="project" value="InterPro"/>
</dbReference>
<accession>A0A5B3H5S7</accession>
<dbReference type="SMART" id="SM00729">
    <property type="entry name" value="Elp3"/>
    <property type="match status" value="1"/>
</dbReference>
<evidence type="ECO:0000259" key="7">
    <source>
        <dbReference type="PROSITE" id="PS51918"/>
    </source>
</evidence>
<dbReference type="AlphaFoldDB" id="A0A5B3H5S7"/>
<reference evidence="8 9" key="1">
    <citation type="journal article" date="2019" name="Nat. Med.">
        <title>A library of human gut bacterial isolates paired with longitudinal multiomics data enables mechanistic microbiome research.</title>
        <authorList>
            <person name="Poyet M."/>
            <person name="Groussin M."/>
            <person name="Gibbons S.M."/>
            <person name="Avila-Pacheco J."/>
            <person name="Jiang X."/>
            <person name="Kearney S.M."/>
            <person name="Perrotta A.R."/>
            <person name="Berdy B."/>
            <person name="Zhao S."/>
            <person name="Lieberman T.D."/>
            <person name="Swanson P.K."/>
            <person name="Smith M."/>
            <person name="Roesemann S."/>
            <person name="Alexander J.E."/>
            <person name="Rich S.A."/>
            <person name="Livny J."/>
            <person name="Vlamakis H."/>
            <person name="Clish C."/>
            <person name="Bullock K."/>
            <person name="Deik A."/>
            <person name="Scott J."/>
            <person name="Pierce K.A."/>
            <person name="Xavier R.J."/>
            <person name="Alm E.J."/>
        </authorList>
    </citation>
    <scope>NUCLEOTIDE SEQUENCE [LARGE SCALE GENOMIC DNA]</scope>
    <source>
        <strain evidence="8 9">BIOML-A266</strain>
    </source>
</reference>
<dbReference type="NCBIfam" id="TIGR03978">
    <property type="entry name" value="rSAM_paired_1"/>
    <property type="match status" value="1"/>
</dbReference>
<gene>
    <name evidence="8" type="primary">hxsB</name>
    <name evidence="8" type="ORF">F2Y10_00180</name>
</gene>
<dbReference type="Pfam" id="PF04055">
    <property type="entry name" value="Radical_SAM"/>
    <property type="match status" value="1"/>
</dbReference>
<proteinExistence type="inferred from homology"/>
<evidence type="ECO:0000313" key="9">
    <source>
        <dbReference type="Proteomes" id="UP000322940"/>
    </source>
</evidence>
<dbReference type="InterPro" id="IPR024023">
    <property type="entry name" value="rSAM_paired_HxsB"/>
</dbReference>
<dbReference type="SUPFAM" id="SSF102114">
    <property type="entry name" value="Radical SAM enzymes"/>
    <property type="match status" value="1"/>
</dbReference>
<dbReference type="PANTHER" id="PTHR43273">
    <property type="entry name" value="ANAEROBIC SULFATASE-MATURATING ENZYME HOMOLOG ASLB-RELATED"/>
    <property type="match status" value="1"/>
</dbReference>
<dbReference type="InterPro" id="IPR006638">
    <property type="entry name" value="Elp3/MiaA/NifB-like_rSAM"/>
</dbReference>
<dbReference type="InterPro" id="IPR007197">
    <property type="entry name" value="rSAM"/>
</dbReference>
<evidence type="ECO:0000256" key="1">
    <source>
        <dbReference type="ARBA" id="ARBA00001966"/>
    </source>
</evidence>
<dbReference type="Gene3D" id="3.20.20.70">
    <property type="entry name" value="Aldolase class I"/>
    <property type="match status" value="1"/>
</dbReference>
<dbReference type="GO" id="GO:0051536">
    <property type="term" value="F:iron-sulfur cluster binding"/>
    <property type="evidence" value="ECO:0007669"/>
    <property type="project" value="UniProtKB-KW"/>
</dbReference>
<keyword evidence="2" id="KW-0949">S-adenosyl-L-methionine</keyword>
<dbReference type="SFLD" id="SFLDS00029">
    <property type="entry name" value="Radical_SAM"/>
    <property type="match status" value="1"/>
</dbReference>
<dbReference type="SFLD" id="SFLDG01067">
    <property type="entry name" value="SPASM/twitch_domain_containing"/>
    <property type="match status" value="1"/>
</dbReference>
<feature type="domain" description="Radical SAM core" evidence="7">
    <location>
        <begin position="79"/>
        <end position="312"/>
    </location>
</feature>
<dbReference type="InterPro" id="IPR058240">
    <property type="entry name" value="rSAM_sf"/>
</dbReference>
<dbReference type="Proteomes" id="UP000322940">
    <property type="component" value="Unassembled WGS sequence"/>
</dbReference>
<sequence>MYYLLPFRFHVFRNQELLTNDLGDYLLLPRGSVQRIVDREVLPEEELYKNLTASFFIYEKPLPRLIDTMAVRLATRKAFLDHFTALHIFVLTLRCNQNCIYCQASSQESCRNEYDMSEQTLLHAVDLMFRSPSPSLTMEFQGGEPTLVPHLIRRAIEYAEEKNLTENRKLTYVICTNSVNLTDELLNLCRQYGAVISTSLDGPLYLHNHNRGKTDSYQRVVAGIAKAREELGEGRVSALMTTSEYSLGFPREIIDAYRENGFHSIFIRALNPYGLAKDNADWTAYYDRFVEFYKQALEYIIELNKSGEVFVEEFATLILRKILTPFPIGFVDLQSPAGIINGVIVYNYDGYVYASDESRMLAEFRDYTFRLGSVTDRYEDLFYGRKAQEISRLWATECIAGCADCAFQSICGADPVRNYSTQGDMYGFRPTSTFCRKHKAIIEHIFGLLADRREEVLPIFKSWITGTRG</sequence>
<dbReference type="SFLD" id="SFLDG01384">
    <property type="entry name" value="thioether_bond_formation_requi"/>
    <property type="match status" value="1"/>
</dbReference>
<dbReference type="InterPro" id="IPR023867">
    <property type="entry name" value="Sulphatase_maturase_rSAM"/>
</dbReference>
<dbReference type="EMBL" id="VVXH01000001">
    <property type="protein sequence ID" value="KAA2380952.1"/>
    <property type="molecule type" value="Genomic_DNA"/>
</dbReference>
<evidence type="ECO:0000256" key="5">
    <source>
        <dbReference type="ARBA" id="ARBA00023014"/>
    </source>
</evidence>
<keyword evidence="3" id="KW-0479">Metal-binding</keyword>
<keyword evidence="4" id="KW-0408">Iron</keyword>
<keyword evidence="5" id="KW-0411">Iron-sulfur</keyword>
<protein>
    <submittedName>
        <fullName evidence="8">His-Xaa-Ser system radical SAM maturase HxsB</fullName>
    </submittedName>
</protein>
<dbReference type="SFLD" id="SFLDG01386">
    <property type="entry name" value="main_SPASM_domain-containing"/>
    <property type="match status" value="1"/>
</dbReference>
<dbReference type="PROSITE" id="PS51918">
    <property type="entry name" value="RADICAL_SAM"/>
    <property type="match status" value="1"/>
</dbReference>
<evidence type="ECO:0000256" key="4">
    <source>
        <dbReference type="ARBA" id="ARBA00023004"/>
    </source>
</evidence>
<dbReference type="CDD" id="cd01335">
    <property type="entry name" value="Radical_SAM"/>
    <property type="match status" value="1"/>
</dbReference>
<evidence type="ECO:0000256" key="6">
    <source>
        <dbReference type="ARBA" id="ARBA00023601"/>
    </source>
</evidence>
<comment type="similarity">
    <text evidence="6">Belongs to the radical SAM superfamily. Anaerobic sulfatase-maturating enzyme family.</text>
</comment>
<dbReference type="InterPro" id="IPR013785">
    <property type="entry name" value="Aldolase_TIM"/>
</dbReference>
<name>A0A5B3H5S7_9BACT</name>
<dbReference type="GO" id="GO:0046872">
    <property type="term" value="F:metal ion binding"/>
    <property type="evidence" value="ECO:0007669"/>
    <property type="project" value="UniProtKB-KW"/>
</dbReference>
<comment type="caution">
    <text evidence="8">The sequence shown here is derived from an EMBL/GenBank/DDBJ whole genome shotgun (WGS) entry which is preliminary data.</text>
</comment>
<dbReference type="RefSeq" id="WP_130065467.1">
    <property type="nucleotide sequence ID" value="NZ_JAHOOA010000013.1"/>
</dbReference>
<comment type="cofactor">
    <cofactor evidence="1">
        <name>[4Fe-4S] cluster</name>
        <dbReference type="ChEBI" id="CHEBI:49883"/>
    </cofactor>
</comment>